<dbReference type="EMBL" id="OCNJ01000006">
    <property type="protein sequence ID" value="SOD96862.1"/>
    <property type="molecule type" value="Genomic_DNA"/>
</dbReference>
<gene>
    <name evidence="2" type="ORF">SAMN05421508_106130</name>
</gene>
<dbReference type="Pfam" id="PF03640">
    <property type="entry name" value="Lipoprotein_15"/>
    <property type="match status" value="2"/>
</dbReference>
<evidence type="ECO:0000313" key="3">
    <source>
        <dbReference type="Proteomes" id="UP000219621"/>
    </source>
</evidence>
<accession>A0A286GMZ6</accession>
<dbReference type="RefSeq" id="WP_097279903.1">
    <property type="nucleotide sequence ID" value="NZ_OCNJ01000006.1"/>
</dbReference>
<reference evidence="2 3" key="1">
    <citation type="submission" date="2017-09" db="EMBL/GenBank/DDBJ databases">
        <authorList>
            <person name="Ehlers B."/>
            <person name="Leendertz F.H."/>
        </authorList>
    </citation>
    <scope>NUCLEOTIDE SEQUENCE [LARGE SCALE GENOMIC DNA]</scope>
    <source>
        <strain evidence="2 3">USBA 140</strain>
    </source>
</reference>
<dbReference type="PANTHER" id="PTHR39335:SF1">
    <property type="entry name" value="BLL4220 PROTEIN"/>
    <property type="match status" value="1"/>
</dbReference>
<keyword evidence="2" id="KW-0449">Lipoprotein</keyword>
<dbReference type="InterPro" id="IPR005297">
    <property type="entry name" value="Lipoprotein_repeat"/>
</dbReference>
<name>A0A286GMZ6_9PROT</name>
<keyword evidence="1" id="KW-0732">Signal</keyword>
<keyword evidence="3" id="KW-1185">Reference proteome</keyword>
<feature type="signal peptide" evidence="1">
    <location>
        <begin position="1"/>
        <end position="18"/>
    </location>
</feature>
<feature type="chain" id="PRO_5013307290" evidence="1">
    <location>
        <begin position="19"/>
        <end position="154"/>
    </location>
</feature>
<protein>
    <submittedName>
        <fullName evidence="2">Predicted lipoprotein with conserved Yx(FWY)xxD motif</fullName>
    </submittedName>
</protein>
<organism evidence="2 3">
    <name type="scientific">Caenispirillum bisanense</name>
    <dbReference type="NCBI Taxonomy" id="414052"/>
    <lineage>
        <taxon>Bacteria</taxon>
        <taxon>Pseudomonadati</taxon>
        <taxon>Pseudomonadota</taxon>
        <taxon>Alphaproteobacteria</taxon>
        <taxon>Rhodospirillales</taxon>
        <taxon>Novispirillaceae</taxon>
        <taxon>Caenispirillum</taxon>
    </lineage>
</organism>
<dbReference type="AlphaFoldDB" id="A0A286GMZ6"/>
<dbReference type="Proteomes" id="UP000219621">
    <property type="component" value="Unassembled WGS sequence"/>
</dbReference>
<evidence type="ECO:0000256" key="1">
    <source>
        <dbReference type="SAM" id="SignalP"/>
    </source>
</evidence>
<dbReference type="OrthoDB" id="9800666at2"/>
<sequence length="154" mass="16551">MRPIVAAALVLAAGTVTAAAGAADPALTVGHNEEYDAFVATDTGRPLYAFAEDIQGGPERPAVSDCYDACAEMWPPMLAGEGEPTVGAGLDPDLLGTTERRDGTRQLTYDGWPLYRYFRDERPAFDTHGQSLHTHGGSWYLLRPSGEVIQGRDL</sequence>
<dbReference type="PANTHER" id="PTHR39335">
    <property type="entry name" value="BLL4220 PROTEIN"/>
    <property type="match status" value="1"/>
</dbReference>
<proteinExistence type="predicted"/>
<evidence type="ECO:0000313" key="2">
    <source>
        <dbReference type="EMBL" id="SOD96862.1"/>
    </source>
</evidence>
<dbReference type="GO" id="GO:0043448">
    <property type="term" value="P:alkane catabolic process"/>
    <property type="evidence" value="ECO:0007669"/>
    <property type="project" value="TreeGrafter"/>
</dbReference>